<sequence length="767" mass="82385">MKIKIFAAIISLLAIVNAYGLLSQDEILHPDEAFKVSAEILEDNIQVKWAIEDGYYLYKEKFGFSVETPEATLGAPELPAGKYKKDKYLGEVHVHHDDVLATIPYQTTAAIPELTLKVSYQGCAEAGLCFPPQHKKLTLSLPKPAVPESITKTAKPAAGISNLAQNLGITSIGSNEPLAPDEAFKYFVSNEGSSITAFWKVTPGHYLYKEKITFAIDEGSTAKLGTPIFPTAKLKKDEYLGDTMVYEEDFSVTVPVISGEKGDFTLISRYQGCSEITGICYSPQKKKNTLTLSSLVAAVDTSAQTVTTSTTDATSQVTADSKPAESEQDVLFNEIKNGSLIGIILLFLALGLGLAFTPCVFPMIPILSGIIAGQGNTITTKKAFLLSVAYVLPMALVYAVVGVIAGLSGANLQIMFQNPWVISSFAALFVLLSLAMFGFYELQMPASIQSKLNDFSNKQESGSYIGAAIMGVLSALIVGPCVTAPLIAALTYIAQTGDAVLGGLALFALGLGMGIPLILIGTSAGKLLPKAGAWMNATKAVFGVLMIGLAIWMLERILPFEIIMLLSAILIIVSAVYMKAVSALPEGTSPWNYLWKGLGIILLIYGIILMLGVAAGSKSMLQPLKGIVGVSSSATANTAASHLVFKRVRTLAELDQAVLNAKQNKQTVMLDFYADWCISCKEMEHTTFKDPQVVQALSKTVLLQADVTDNNDDDKALMKRFGLFGPPGIMFYDTQGKEHEDYRLVGDIKAEKFLGHVNGFLKNHAGS</sequence>
<comment type="catalytic activity">
    <reaction evidence="17 18">
        <text>[protein]-dithiol + NADP(+) = [protein]-disulfide + NADPH + H(+)</text>
        <dbReference type="Rhea" id="RHEA:18753"/>
        <dbReference type="Rhea" id="RHEA-COMP:10593"/>
        <dbReference type="Rhea" id="RHEA-COMP:10594"/>
        <dbReference type="ChEBI" id="CHEBI:15378"/>
        <dbReference type="ChEBI" id="CHEBI:29950"/>
        <dbReference type="ChEBI" id="CHEBI:50058"/>
        <dbReference type="ChEBI" id="CHEBI:57783"/>
        <dbReference type="ChEBI" id="CHEBI:58349"/>
        <dbReference type="EC" id="1.8.1.8"/>
    </reaction>
</comment>
<keyword evidence="5 18" id="KW-0997">Cell inner membrane</keyword>
<proteinExistence type="inferred from homology"/>
<keyword evidence="11 18" id="KW-0560">Oxidoreductase</keyword>
<evidence type="ECO:0000313" key="20">
    <source>
        <dbReference type="EMBL" id="CAA6826926.1"/>
    </source>
</evidence>
<evidence type="ECO:0000256" key="8">
    <source>
        <dbReference type="ARBA" id="ARBA00022748"/>
    </source>
</evidence>
<evidence type="ECO:0000256" key="11">
    <source>
        <dbReference type="ARBA" id="ARBA00023002"/>
    </source>
</evidence>
<feature type="transmembrane region" description="Helical" evidence="18">
    <location>
        <begin position="560"/>
        <end position="581"/>
    </location>
</feature>
<feature type="domain" description="Thioredoxin" evidence="19">
    <location>
        <begin position="609"/>
        <end position="762"/>
    </location>
</feature>
<feature type="transmembrane region" description="Helical" evidence="18">
    <location>
        <begin position="420"/>
        <end position="442"/>
    </location>
</feature>
<evidence type="ECO:0000256" key="1">
    <source>
        <dbReference type="ARBA" id="ARBA00004429"/>
    </source>
</evidence>
<name>A0A6S6UG55_9GAMM</name>
<feature type="transmembrane region" description="Helical" evidence="18">
    <location>
        <begin position="340"/>
        <end position="371"/>
    </location>
</feature>
<comment type="similarity">
    <text evidence="2 18">Belongs to the thioredoxin family. DsbD subfamily.</text>
</comment>
<evidence type="ECO:0000256" key="3">
    <source>
        <dbReference type="ARBA" id="ARBA00022448"/>
    </source>
</evidence>
<dbReference type="SUPFAM" id="SSF74863">
    <property type="entry name" value="Thiol:disulfide interchange protein DsbD, N-terminal domain (DsbD-alpha)"/>
    <property type="match status" value="2"/>
</dbReference>
<dbReference type="EMBL" id="CACVAY010000139">
    <property type="protein sequence ID" value="CAA6826926.1"/>
    <property type="molecule type" value="Genomic_DNA"/>
</dbReference>
<evidence type="ECO:0000256" key="15">
    <source>
        <dbReference type="ARBA" id="ARBA00023284"/>
    </source>
</evidence>
<dbReference type="EC" id="1.8.1.8" evidence="18"/>
<dbReference type="InterPro" id="IPR035671">
    <property type="entry name" value="DsbD_gamma"/>
</dbReference>
<evidence type="ECO:0000256" key="14">
    <source>
        <dbReference type="ARBA" id="ARBA00023157"/>
    </source>
</evidence>
<evidence type="ECO:0000256" key="5">
    <source>
        <dbReference type="ARBA" id="ARBA00022519"/>
    </source>
</evidence>
<keyword evidence="10 18" id="KW-1133">Transmembrane helix</keyword>
<dbReference type="Pfam" id="PF11412">
    <property type="entry name" value="DsbD_N"/>
    <property type="match status" value="2"/>
</dbReference>
<evidence type="ECO:0000256" key="18">
    <source>
        <dbReference type="HAMAP-Rule" id="MF_00399"/>
    </source>
</evidence>
<evidence type="ECO:0000256" key="2">
    <source>
        <dbReference type="ARBA" id="ARBA00007241"/>
    </source>
</evidence>
<keyword evidence="9 18" id="KW-0249">Electron transport</keyword>
<keyword evidence="12 18" id="KW-0520">NAD</keyword>
<feature type="transmembrane region" description="Helical" evidence="18">
    <location>
        <begin position="499"/>
        <end position="521"/>
    </location>
</feature>
<evidence type="ECO:0000256" key="9">
    <source>
        <dbReference type="ARBA" id="ARBA00022982"/>
    </source>
</evidence>
<evidence type="ECO:0000256" key="16">
    <source>
        <dbReference type="ARBA" id="ARBA00047388"/>
    </source>
</evidence>
<keyword evidence="14 18" id="KW-1015">Disulfide bond</keyword>
<evidence type="ECO:0000256" key="4">
    <source>
        <dbReference type="ARBA" id="ARBA00022475"/>
    </source>
</evidence>
<dbReference type="NCBIfam" id="NF001419">
    <property type="entry name" value="PRK00293.1"/>
    <property type="match status" value="1"/>
</dbReference>
<feature type="disulfide bond" description="Redox-active" evidence="18">
    <location>
        <begin position="359"/>
        <end position="481"/>
    </location>
</feature>
<keyword evidence="4 18" id="KW-1003">Cell membrane</keyword>
<comment type="subcellular location">
    <subcellularLocation>
        <location evidence="1 18">Cell inner membrane</location>
        <topology evidence="1 18">Multi-pass membrane protein</topology>
    </subcellularLocation>
</comment>
<gene>
    <name evidence="18" type="primary">dsbD</name>
    <name evidence="20" type="ORF">HELGO_WM8323</name>
</gene>
<dbReference type="PANTHER" id="PTHR32234:SF0">
    <property type="entry name" value="THIOL:DISULFIDE INTERCHANGE PROTEIN DSBD"/>
    <property type="match status" value="1"/>
</dbReference>
<dbReference type="GO" id="GO:0047134">
    <property type="term" value="F:protein-disulfide reductase [NAD(P)H] activity"/>
    <property type="evidence" value="ECO:0007669"/>
    <property type="project" value="UniProtKB-UniRule"/>
</dbReference>
<evidence type="ECO:0000256" key="7">
    <source>
        <dbReference type="ARBA" id="ARBA00022729"/>
    </source>
</evidence>
<comment type="function">
    <text evidence="18">Required to facilitate the formation of correct disulfide bonds in some periplasmic proteins and for the assembly of the periplasmic c-type cytochromes. Acts by transferring electrons from cytoplasmic thioredoxin to the periplasm. This transfer involves a cascade of disulfide bond formation and reduction steps.</text>
</comment>
<dbReference type="HAMAP" id="MF_00399">
    <property type="entry name" value="DbsD"/>
    <property type="match status" value="1"/>
</dbReference>
<keyword evidence="8 18" id="KW-0201">Cytochrome c-type biogenesis</keyword>
<dbReference type="InterPro" id="IPR036249">
    <property type="entry name" value="Thioredoxin-like_sf"/>
</dbReference>
<evidence type="ECO:0000256" key="17">
    <source>
        <dbReference type="ARBA" id="ARBA00047804"/>
    </source>
</evidence>
<evidence type="ECO:0000256" key="10">
    <source>
        <dbReference type="ARBA" id="ARBA00022989"/>
    </source>
</evidence>
<feature type="transmembrane region" description="Helical" evidence="18">
    <location>
        <begin position="463"/>
        <end position="493"/>
    </location>
</feature>
<protein>
    <recommendedName>
        <fullName evidence="18">Thiol:disulfide interchange protein DsbD</fullName>
        <ecNumber evidence="18">1.8.1.8</ecNumber>
    </recommendedName>
    <alternativeName>
        <fullName evidence="18">Protein-disulfide reductase</fullName>
        <shortName evidence="18">Disulfide reductase</shortName>
    </alternativeName>
</protein>
<organism evidence="20">
    <name type="scientific">uncultured Thiotrichaceae bacterium</name>
    <dbReference type="NCBI Taxonomy" id="298394"/>
    <lineage>
        <taxon>Bacteria</taxon>
        <taxon>Pseudomonadati</taxon>
        <taxon>Pseudomonadota</taxon>
        <taxon>Gammaproteobacteria</taxon>
        <taxon>Thiotrichales</taxon>
        <taxon>Thiotrichaceae</taxon>
        <taxon>environmental samples</taxon>
    </lineage>
</organism>
<feature type="disulfide bond" description="Redox-active" evidence="18">
    <location>
        <begin position="123"/>
        <end position="129"/>
    </location>
</feature>
<feature type="transmembrane region" description="Helical" evidence="18">
    <location>
        <begin position="383"/>
        <end position="408"/>
    </location>
</feature>
<keyword evidence="15 18" id="KW-0676">Redox-active center</keyword>
<evidence type="ECO:0000259" key="19">
    <source>
        <dbReference type="PROSITE" id="PS51352"/>
    </source>
</evidence>
<dbReference type="InterPro" id="IPR003834">
    <property type="entry name" value="Cyt_c_assmbl_TM_dom"/>
</dbReference>
<evidence type="ECO:0000256" key="6">
    <source>
        <dbReference type="ARBA" id="ARBA00022692"/>
    </source>
</evidence>
<dbReference type="Pfam" id="PF02683">
    <property type="entry name" value="DsbD_TM"/>
    <property type="match status" value="1"/>
</dbReference>
<dbReference type="PANTHER" id="PTHR32234">
    <property type="entry name" value="THIOL:DISULFIDE INTERCHANGE PROTEIN DSBD"/>
    <property type="match status" value="1"/>
</dbReference>
<dbReference type="GO" id="GO:0017004">
    <property type="term" value="P:cytochrome complex assembly"/>
    <property type="evidence" value="ECO:0007669"/>
    <property type="project" value="UniProtKB-UniRule"/>
</dbReference>
<feature type="disulfide bond" description="Redox-active" evidence="18">
    <location>
        <begin position="677"/>
        <end position="680"/>
    </location>
</feature>
<dbReference type="Gene3D" id="2.60.40.1250">
    <property type="entry name" value="Thiol:disulfide interchange protein DsbD, N-terminal domain"/>
    <property type="match status" value="2"/>
</dbReference>
<dbReference type="InterPro" id="IPR022910">
    <property type="entry name" value="Thiol_diS_interchange_DbsD"/>
</dbReference>
<feature type="transmembrane region" description="Helical" evidence="18">
    <location>
        <begin position="593"/>
        <end position="615"/>
    </location>
</feature>
<keyword evidence="6 18" id="KW-0812">Transmembrane</keyword>
<reference evidence="20" key="1">
    <citation type="submission" date="2020-01" db="EMBL/GenBank/DDBJ databases">
        <authorList>
            <person name="Meier V. D."/>
            <person name="Meier V D."/>
        </authorList>
    </citation>
    <scope>NUCLEOTIDE SEQUENCE</scope>
    <source>
        <strain evidence="20">HLG_WM_MAG_07</strain>
    </source>
</reference>
<dbReference type="SUPFAM" id="SSF52833">
    <property type="entry name" value="Thioredoxin-like"/>
    <property type="match status" value="1"/>
</dbReference>
<dbReference type="CDD" id="cd02953">
    <property type="entry name" value="DsbDgamma"/>
    <property type="match status" value="1"/>
</dbReference>
<keyword evidence="3 18" id="KW-0813">Transport</keyword>
<dbReference type="GO" id="GO:0005886">
    <property type="term" value="C:plasma membrane"/>
    <property type="evidence" value="ECO:0007669"/>
    <property type="project" value="UniProtKB-SubCell"/>
</dbReference>
<comment type="catalytic activity">
    <reaction evidence="16 18">
        <text>[protein]-dithiol + NAD(+) = [protein]-disulfide + NADH + H(+)</text>
        <dbReference type="Rhea" id="RHEA:18749"/>
        <dbReference type="Rhea" id="RHEA-COMP:10593"/>
        <dbReference type="Rhea" id="RHEA-COMP:10594"/>
        <dbReference type="ChEBI" id="CHEBI:15378"/>
        <dbReference type="ChEBI" id="CHEBI:29950"/>
        <dbReference type="ChEBI" id="CHEBI:50058"/>
        <dbReference type="ChEBI" id="CHEBI:57540"/>
        <dbReference type="ChEBI" id="CHEBI:57945"/>
        <dbReference type="EC" id="1.8.1.8"/>
    </reaction>
</comment>
<keyword evidence="7" id="KW-0732">Signal</keyword>
<accession>A0A6S6UG55</accession>
<dbReference type="InterPro" id="IPR013766">
    <property type="entry name" value="Thioredoxin_domain"/>
</dbReference>
<dbReference type="GO" id="GO:0045454">
    <property type="term" value="P:cell redox homeostasis"/>
    <property type="evidence" value="ECO:0007669"/>
    <property type="project" value="TreeGrafter"/>
</dbReference>
<dbReference type="GO" id="GO:0009055">
    <property type="term" value="F:electron transfer activity"/>
    <property type="evidence" value="ECO:0007669"/>
    <property type="project" value="UniProtKB-UniRule"/>
</dbReference>
<feature type="transmembrane region" description="Helical" evidence="18">
    <location>
        <begin position="533"/>
        <end position="554"/>
    </location>
</feature>
<evidence type="ECO:0000256" key="12">
    <source>
        <dbReference type="ARBA" id="ARBA00023027"/>
    </source>
</evidence>
<dbReference type="PROSITE" id="PS51352">
    <property type="entry name" value="THIOREDOXIN_2"/>
    <property type="match status" value="1"/>
</dbReference>
<dbReference type="Pfam" id="PF13899">
    <property type="entry name" value="Thioredoxin_7"/>
    <property type="match status" value="1"/>
</dbReference>
<keyword evidence="13 18" id="KW-0472">Membrane</keyword>
<dbReference type="Gene3D" id="3.40.30.10">
    <property type="entry name" value="Glutaredoxin"/>
    <property type="match status" value="1"/>
</dbReference>
<dbReference type="InterPro" id="IPR036929">
    <property type="entry name" value="DsbDN_sf"/>
</dbReference>
<dbReference type="InterPro" id="IPR028250">
    <property type="entry name" value="DsbDN"/>
</dbReference>
<evidence type="ECO:0000256" key="13">
    <source>
        <dbReference type="ARBA" id="ARBA00023136"/>
    </source>
</evidence>
<dbReference type="AlphaFoldDB" id="A0A6S6UG55"/>